<comment type="caution">
    <text evidence="9">The sequence shown here is derived from an EMBL/GenBank/DDBJ whole genome shotgun (WGS) entry which is preliminary data.</text>
</comment>
<dbReference type="Gene3D" id="3.40.50.300">
    <property type="entry name" value="P-loop containing nucleotide triphosphate hydrolases"/>
    <property type="match status" value="1"/>
</dbReference>
<dbReference type="PANTHER" id="PTHR21231">
    <property type="entry name" value="XPA-BINDING PROTEIN 1-RELATED"/>
    <property type="match status" value="1"/>
</dbReference>
<evidence type="ECO:0000256" key="3">
    <source>
        <dbReference type="ARBA" id="ARBA00022553"/>
    </source>
</evidence>
<keyword evidence="10" id="KW-1185">Reference proteome</keyword>
<dbReference type="PANTHER" id="PTHR21231:SF8">
    <property type="entry name" value="GPN-LOOP GTPASE 1"/>
    <property type="match status" value="1"/>
</dbReference>
<dbReference type="EC" id="3.6.5.-" evidence="7"/>
<accession>G7DY60</accession>
<evidence type="ECO:0000256" key="2">
    <source>
        <dbReference type="ARBA" id="ARBA00022490"/>
    </source>
</evidence>
<protein>
    <recommendedName>
        <fullName evidence="7">GPN-loop GTPase</fullName>
        <ecNumber evidence="7">3.6.5.-</ecNumber>
    </recommendedName>
</protein>
<evidence type="ECO:0000256" key="7">
    <source>
        <dbReference type="RuleBase" id="RU365059"/>
    </source>
</evidence>
<evidence type="ECO:0000256" key="6">
    <source>
        <dbReference type="ARBA" id="ARBA00023134"/>
    </source>
</evidence>
<evidence type="ECO:0000256" key="5">
    <source>
        <dbReference type="ARBA" id="ARBA00022801"/>
    </source>
</evidence>
<dbReference type="Pfam" id="PF03029">
    <property type="entry name" value="ATP_bind_1"/>
    <property type="match status" value="1"/>
</dbReference>
<dbReference type="SUPFAM" id="SSF52540">
    <property type="entry name" value="P-loop containing nucleoside triphosphate hydrolases"/>
    <property type="match status" value="1"/>
</dbReference>
<keyword evidence="6 7" id="KW-0342">GTP-binding</keyword>
<proteinExistence type="inferred from homology"/>
<dbReference type="OMA" id="MIIVFNK"/>
<evidence type="ECO:0000256" key="4">
    <source>
        <dbReference type="ARBA" id="ARBA00022741"/>
    </source>
</evidence>
<dbReference type="OrthoDB" id="243313at2759"/>
<keyword evidence="2 7" id="KW-0963">Cytoplasm</keyword>
<organism evidence="9 10">
    <name type="scientific">Mixia osmundae (strain CBS 9802 / IAM 14324 / JCM 22182 / KY 12970)</name>
    <dbReference type="NCBI Taxonomy" id="764103"/>
    <lineage>
        <taxon>Eukaryota</taxon>
        <taxon>Fungi</taxon>
        <taxon>Dikarya</taxon>
        <taxon>Basidiomycota</taxon>
        <taxon>Pucciniomycotina</taxon>
        <taxon>Mixiomycetes</taxon>
        <taxon>Mixiales</taxon>
        <taxon>Mixiaceae</taxon>
        <taxon>Mixia</taxon>
    </lineage>
</organism>
<dbReference type="InterPro" id="IPR004130">
    <property type="entry name" value="Gpn"/>
</dbReference>
<dbReference type="InterPro" id="IPR027417">
    <property type="entry name" value="P-loop_NTPase"/>
</dbReference>
<dbReference type="EMBL" id="BABT02000062">
    <property type="protein sequence ID" value="GAA95520.1"/>
    <property type="molecule type" value="Genomic_DNA"/>
</dbReference>
<reference evidence="9 10" key="1">
    <citation type="journal article" date="2011" name="J. Gen. Appl. Microbiol.">
        <title>Draft genome sequencing of the enigmatic basidiomycete Mixia osmundae.</title>
        <authorList>
            <person name="Nishida H."/>
            <person name="Nagatsuka Y."/>
            <person name="Sugiyama J."/>
        </authorList>
    </citation>
    <scope>NUCLEOTIDE SEQUENCE [LARGE SCALE GENOMIC DNA]</scope>
    <source>
        <strain evidence="10">CBS 9802 / IAM 14324 / JCM 22182 / KY 12970</strain>
    </source>
</reference>
<dbReference type="FunCoup" id="G7DY60">
    <property type="interactions" value="508"/>
</dbReference>
<feature type="compositionally biased region" description="Acidic residues" evidence="8">
    <location>
        <begin position="399"/>
        <end position="417"/>
    </location>
</feature>
<evidence type="ECO:0000256" key="1">
    <source>
        <dbReference type="ARBA" id="ARBA00005290"/>
    </source>
</evidence>
<comment type="subcellular location">
    <subcellularLocation>
        <location evidence="7">Cytoplasm</location>
    </subcellularLocation>
    <subcellularLocation>
        <location evidence="7">Nucleus</location>
    </subcellularLocation>
</comment>
<dbReference type="AlphaFoldDB" id="G7DY60"/>
<dbReference type="eggNOG" id="KOG1532">
    <property type="taxonomic scope" value="Eukaryota"/>
</dbReference>
<keyword evidence="5 7" id="KW-0378">Hydrolase</keyword>
<dbReference type="InParanoid" id="G7DY60"/>
<dbReference type="GO" id="GO:0005634">
    <property type="term" value="C:nucleus"/>
    <property type="evidence" value="ECO:0007669"/>
    <property type="project" value="UniProtKB-SubCell"/>
</dbReference>
<comment type="similarity">
    <text evidence="1 7">Belongs to the GPN-loop GTPase family.</text>
</comment>
<dbReference type="GO" id="GO:0005737">
    <property type="term" value="C:cytoplasm"/>
    <property type="evidence" value="ECO:0007669"/>
    <property type="project" value="UniProtKB-SubCell"/>
</dbReference>
<reference evidence="9 10" key="2">
    <citation type="journal article" date="2012" name="Open Biol.">
        <title>Characteristics of nucleosomes and linker DNA regions on the genome of the basidiomycete Mixia osmundae revealed by mono- and dinucleosome mapping.</title>
        <authorList>
            <person name="Nishida H."/>
            <person name="Kondo S."/>
            <person name="Matsumoto T."/>
            <person name="Suzuki Y."/>
            <person name="Yoshikawa H."/>
            <person name="Taylor T.D."/>
            <person name="Sugiyama J."/>
        </authorList>
    </citation>
    <scope>NUCLEOTIDE SEQUENCE [LARGE SCALE GENOMIC DNA]</scope>
    <source>
        <strain evidence="10">CBS 9802 / IAM 14324 / JCM 22182 / KY 12970</strain>
    </source>
</reference>
<sequence>MPDFTKSGSIILVQRLDLARPKHLRQRLVKRTIGGGDRTCVGPDMISLDQVKDDVRLLYIVITSAAPLRNETSMNEATSSSAVAAQQPTCIIVIGMAGSGKTTFLQRLNSHLHSQSKPPYILNLDPAVSHLPFKANIDIRDTVDYSEVMKQYNLGPNGGILTALNLFTTKFDQVLGFVEKRAGSHKHVLLDTPGQIEIFTWSASGAIITDSLASSLPTCVAYIIDTPRTTAPATFMSNMLYACSILYKTRLPFILVFNKTDVTPHHFALEWMRDFEAFQDALQQNRQSTDEPGFMNSLLNSMSLMLDEFYKHLRAVGVSAMTGAGFDDFLRAVDEARKEYENDYKPELDRLRAEKAAQSAKNKDEQIQRLVQDMKLSGGQNEVLSRPSVRADPAAVGPDELDQDEDEGELLERDDEGAPPPRIPGRRLPGGIYEDDNGGRWPAPR</sequence>
<name>G7DY60_MIXOS</name>
<dbReference type="Proteomes" id="UP000009131">
    <property type="component" value="Unassembled WGS sequence"/>
</dbReference>
<evidence type="ECO:0000256" key="8">
    <source>
        <dbReference type="SAM" id="MobiDB-lite"/>
    </source>
</evidence>
<dbReference type="GO" id="GO:0005525">
    <property type="term" value="F:GTP binding"/>
    <property type="evidence" value="ECO:0007669"/>
    <property type="project" value="UniProtKB-KW"/>
</dbReference>
<comment type="subunit">
    <text evidence="7">Binds to RNA polymerase II.</text>
</comment>
<dbReference type="GO" id="GO:0003924">
    <property type="term" value="F:GTPase activity"/>
    <property type="evidence" value="ECO:0007669"/>
    <property type="project" value="InterPro"/>
</dbReference>
<evidence type="ECO:0000313" key="9">
    <source>
        <dbReference type="EMBL" id="GAA95520.1"/>
    </source>
</evidence>
<gene>
    <name evidence="9" type="primary">Mo02175</name>
    <name evidence="9" type="ORF">E5Q_02175</name>
</gene>
<evidence type="ECO:0000313" key="10">
    <source>
        <dbReference type="Proteomes" id="UP000009131"/>
    </source>
</evidence>
<dbReference type="CDD" id="cd17870">
    <property type="entry name" value="GPN1"/>
    <property type="match status" value="1"/>
</dbReference>
<feature type="region of interest" description="Disordered" evidence="8">
    <location>
        <begin position="378"/>
        <end position="445"/>
    </location>
</feature>
<keyword evidence="4 7" id="KW-0547">Nucleotide-binding</keyword>
<dbReference type="InterPro" id="IPR030230">
    <property type="entry name" value="Gpn1/Npa3/XAB1"/>
</dbReference>
<dbReference type="FunFam" id="3.40.50.300:FF:000579">
    <property type="entry name" value="GPN-loop GTPase"/>
    <property type="match status" value="1"/>
</dbReference>
<dbReference type="HOGENOM" id="CLU_037460_1_3_1"/>
<dbReference type="RefSeq" id="XP_014570030.1">
    <property type="nucleotide sequence ID" value="XM_014714544.1"/>
</dbReference>
<dbReference type="STRING" id="764103.G7DY60"/>
<comment type="function">
    <text evidence="7">Small GTPase required for proper nuclear import of RNA polymerase II (RNAPII). May act at an RNAP assembly step prior to nuclear import.</text>
</comment>
<keyword evidence="3" id="KW-0597">Phosphoprotein</keyword>